<dbReference type="Proteomes" id="UP000694388">
    <property type="component" value="Unplaced"/>
</dbReference>
<dbReference type="PANTHER" id="PTHR47634:SF9">
    <property type="entry name" value="PROTEIN KINASE DOMAIN-CONTAINING PROTEIN-RELATED"/>
    <property type="match status" value="1"/>
</dbReference>
<feature type="region of interest" description="Disordered" evidence="10">
    <location>
        <begin position="384"/>
        <end position="404"/>
    </location>
</feature>
<dbReference type="InterPro" id="IPR051334">
    <property type="entry name" value="SRPK"/>
</dbReference>
<dbReference type="Gene3D" id="3.30.200.20">
    <property type="entry name" value="Phosphorylase Kinase, domain 1"/>
    <property type="match status" value="1"/>
</dbReference>
<comment type="catalytic activity">
    <reaction evidence="7">
        <text>L-threonyl-[protein] + ATP = O-phospho-L-threonyl-[protein] + ADP + H(+)</text>
        <dbReference type="Rhea" id="RHEA:46608"/>
        <dbReference type="Rhea" id="RHEA-COMP:11060"/>
        <dbReference type="Rhea" id="RHEA-COMP:11605"/>
        <dbReference type="ChEBI" id="CHEBI:15378"/>
        <dbReference type="ChEBI" id="CHEBI:30013"/>
        <dbReference type="ChEBI" id="CHEBI:30616"/>
        <dbReference type="ChEBI" id="CHEBI:61977"/>
        <dbReference type="ChEBI" id="CHEBI:456216"/>
        <dbReference type="EC" id="2.7.11.1"/>
    </reaction>
</comment>
<evidence type="ECO:0000256" key="4">
    <source>
        <dbReference type="ARBA" id="ARBA00022741"/>
    </source>
</evidence>
<evidence type="ECO:0000259" key="11">
    <source>
        <dbReference type="PROSITE" id="PS50011"/>
    </source>
</evidence>
<dbReference type="PROSITE" id="PS00108">
    <property type="entry name" value="PROTEIN_KINASE_ST"/>
    <property type="match status" value="1"/>
</dbReference>
<dbReference type="EC" id="2.7.11.1" evidence="1"/>
<evidence type="ECO:0000256" key="2">
    <source>
        <dbReference type="ARBA" id="ARBA00022527"/>
    </source>
</evidence>
<dbReference type="GO" id="GO:0004674">
    <property type="term" value="F:protein serine/threonine kinase activity"/>
    <property type="evidence" value="ECO:0007669"/>
    <property type="project" value="UniProtKB-KW"/>
</dbReference>
<reference evidence="12" key="1">
    <citation type="submission" date="2025-08" db="UniProtKB">
        <authorList>
            <consortium name="Ensembl"/>
        </authorList>
    </citation>
    <scope>IDENTIFICATION</scope>
</reference>
<dbReference type="AlphaFoldDB" id="A0A8C4QWW4"/>
<dbReference type="GO" id="GO:0005524">
    <property type="term" value="F:ATP binding"/>
    <property type="evidence" value="ECO:0007669"/>
    <property type="project" value="UniProtKB-UniRule"/>
</dbReference>
<sequence length="620" mass="69651">MSFQNIPFFSSTGLRFLKHRKQQRSGLPCSHAVQIEPRPHLFALPPDLPSDEEDHEDPLDYCKGGYHPVCTGEIYSGRYEVVRKLGWGHFSTVWLCWDLQATEFVAMKVVKSAPHYTETALDEIRLLKCIRDTDPGDPHISKVIMLRDEFRITGVNGTHICMVLELLGSNLLRWLHRGRRRGLPLPCVRAITRQVLEGLAYLHGRCQVIHTDIKPENVLLCVGGIREAGTGDMSWQLAEEEGHADHAQSVPCVKKGVVSGKTRRRLLPTSQRQALLNSQRRKEAEGERNVLAGLGWARRGLAKLLARHTSQPPAVSSSEPTPVAAPLPMFSGPEPSHWCSLCDWDCNRTISPHRSFSLPQIAWDESHPPQYRRDVRVCACSWTSRHSGTSSHSTRTSSPGAHTLAGWAPAPADHSCTPGLRRSASLYGSRHLSQAPSLGERWDTVDLLDPAQVDRIRVKLADFGNACWTYQQFTEDIQTRQYRSLEVLIGAGYGTAADIWSTACMVFELATGDYLFEPHSGVNYSRDEDHIALIMELLGKIPRKVILGGQLSHLFFSKKGELHSIPVLRPWPLPAVLIEKYGWPEDEAFAFSRFLLPMLHPQPHRRATAKQSLRHAWLNI</sequence>
<dbReference type="InterPro" id="IPR011009">
    <property type="entry name" value="Kinase-like_dom_sf"/>
</dbReference>
<protein>
    <recommendedName>
        <fullName evidence="1">non-specific serine/threonine protein kinase</fullName>
        <ecNumber evidence="1">2.7.11.1</ecNumber>
    </recommendedName>
</protein>
<evidence type="ECO:0000256" key="8">
    <source>
        <dbReference type="ARBA" id="ARBA00048679"/>
    </source>
</evidence>
<keyword evidence="13" id="KW-1185">Reference proteome</keyword>
<dbReference type="InterPro" id="IPR008271">
    <property type="entry name" value="Ser/Thr_kinase_AS"/>
</dbReference>
<organism evidence="12 13">
    <name type="scientific">Eptatretus burgeri</name>
    <name type="common">Inshore hagfish</name>
    <dbReference type="NCBI Taxonomy" id="7764"/>
    <lineage>
        <taxon>Eukaryota</taxon>
        <taxon>Metazoa</taxon>
        <taxon>Chordata</taxon>
        <taxon>Craniata</taxon>
        <taxon>Vertebrata</taxon>
        <taxon>Cyclostomata</taxon>
        <taxon>Myxini</taxon>
        <taxon>Myxiniformes</taxon>
        <taxon>Myxinidae</taxon>
        <taxon>Eptatretinae</taxon>
        <taxon>Eptatretus</taxon>
    </lineage>
</organism>
<dbReference type="Gene3D" id="1.10.510.10">
    <property type="entry name" value="Transferase(Phosphotransferase) domain 1"/>
    <property type="match status" value="2"/>
</dbReference>
<dbReference type="SMART" id="SM00220">
    <property type="entry name" value="S_TKc"/>
    <property type="match status" value="1"/>
</dbReference>
<evidence type="ECO:0000256" key="3">
    <source>
        <dbReference type="ARBA" id="ARBA00022679"/>
    </source>
</evidence>
<evidence type="ECO:0000256" key="7">
    <source>
        <dbReference type="ARBA" id="ARBA00047899"/>
    </source>
</evidence>
<feature type="domain" description="Protein kinase" evidence="11">
    <location>
        <begin position="79"/>
        <end position="618"/>
    </location>
</feature>
<dbReference type="GO" id="GO:0050684">
    <property type="term" value="P:regulation of mRNA processing"/>
    <property type="evidence" value="ECO:0007669"/>
    <property type="project" value="TreeGrafter"/>
</dbReference>
<keyword evidence="4 9" id="KW-0547">Nucleotide-binding</keyword>
<name>A0A8C4QWW4_EPTBU</name>
<dbReference type="PANTHER" id="PTHR47634">
    <property type="entry name" value="PROTEIN KINASE DOMAIN-CONTAINING PROTEIN-RELATED"/>
    <property type="match status" value="1"/>
</dbReference>
<dbReference type="GO" id="GO:0005634">
    <property type="term" value="C:nucleus"/>
    <property type="evidence" value="ECO:0007669"/>
    <property type="project" value="TreeGrafter"/>
</dbReference>
<reference evidence="12" key="2">
    <citation type="submission" date="2025-09" db="UniProtKB">
        <authorList>
            <consortium name="Ensembl"/>
        </authorList>
    </citation>
    <scope>IDENTIFICATION</scope>
</reference>
<dbReference type="FunFam" id="1.10.510.10:FF:001037">
    <property type="entry name" value="SRSF protein kinase 2"/>
    <property type="match status" value="1"/>
</dbReference>
<dbReference type="Ensembl" id="ENSEBUT00000022018.1">
    <property type="protein sequence ID" value="ENSEBUP00000021442.1"/>
    <property type="gene ID" value="ENSEBUG00000013232.1"/>
</dbReference>
<feature type="compositionally biased region" description="Low complexity" evidence="10">
    <location>
        <begin position="384"/>
        <end position="398"/>
    </location>
</feature>
<dbReference type="Pfam" id="PF00069">
    <property type="entry name" value="Pkinase"/>
    <property type="match status" value="2"/>
</dbReference>
<feature type="region of interest" description="Disordered" evidence="10">
    <location>
        <begin position="307"/>
        <end position="328"/>
    </location>
</feature>
<dbReference type="GeneTree" id="ENSGT00940000157877"/>
<dbReference type="GO" id="GO:0035556">
    <property type="term" value="P:intracellular signal transduction"/>
    <property type="evidence" value="ECO:0007669"/>
    <property type="project" value="TreeGrafter"/>
</dbReference>
<evidence type="ECO:0000313" key="12">
    <source>
        <dbReference type="Ensembl" id="ENSEBUP00000021442.1"/>
    </source>
</evidence>
<dbReference type="SUPFAM" id="SSF56112">
    <property type="entry name" value="Protein kinase-like (PK-like)"/>
    <property type="match status" value="1"/>
</dbReference>
<evidence type="ECO:0000256" key="6">
    <source>
        <dbReference type="ARBA" id="ARBA00022840"/>
    </source>
</evidence>
<dbReference type="InterPro" id="IPR000719">
    <property type="entry name" value="Prot_kinase_dom"/>
</dbReference>
<keyword evidence="2" id="KW-0723">Serine/threonine-protein kinase</keyword>
<feature type="binding site" evidence="9">
    <location>
        <position position="108"/>
    </location>
    <ligand>
        <name>ATP</name>
        <dbReference type="ChEBI" id="CHEBI:30616"/>
    </ligand>
</feature>
<evidence type="ECO:0000256" key="10">
    <source>
        <dbReference type="SAM" id="MobiDB-lite"/>
    </source>
</evidence>
<accession>A0A8C4QWW4</accession>
<comment type="catalytic activity">
    <reaction evidence="8">
        <text>L-seryl-[protein] + ATP = O-phospho-L-seryl-[protein] + ADP + H(+)</text>
        <dbReference type="Rhea" id="RHEA:17989"/>
        <dbReference type="Rhea" id="RHEA-COMP:9863"/>
        <dbReference type="Rhea" id="RHEA-COMP:11604"/>
        <dbReference type="ChEBI" id="CHEBI:15378"/>
        <dbReference type="ChEBI" id="CHEBI:29999"/>
        <dbReference type="ChEBI" id="CHEBI:30616"/>
        <dbReference type="ChEBI" id="CHEBI:83421"/>
        <dbReference type="ChEBI" id="CHEBI:456216"/>
        <dbReference type="EC" id="2.7.11.1"/>
    </reaction>
</comment>
<evidence type="ECO:0000313" key="13">
    <source>
        <dbReference type="Proteomes" id="UP000694388"/>
    </source>
</evidence>
<feature type="compositionally biased region" description="Polar residues" evidence="10">
    <location>
        <begin position="308"/>
        <end position="320"/>
    </location>
</feature>
<dbReference type="GO" id="GO:0000245">
    <property type="term" value="P:spliceosomal complex assembly"/>
    <property type="evidence" value="ECO:0007669"/>
    <property type="project" value="TreeGrafter"/>
</dbReference>
<keyword evidence="5" id="KW-0418">Kinase</keyword>
<evidence type="ECO:0000256" key="1">
    <source>
        <dbReference type="ARBA" id="ARBA00012513"/>
    </source>
</evidence>
<dbReference type="PROSITE" id="PS50011">
    <property type="entry name" value="PROTEIN_KINASE_DOM"/>
    <property type="match status" value="1"/>
</dbReference>
<dbReference type="InterPro" id="IPR017441">
    <property type="entry name" value="Protein_kinase_ATP_BS"/>
</dbReference>
<keyword evidence="6 9" id="KW-0067">ATP-binding</keyword>
<dbReference type="PROSITE" id="PS00107">
    <property type="entry name" value="PROTEIN_KINASE_ATP"/>
    <property type="match status" value="1"/>
</dbReference>
<keyword evidence="3" id="KW-0808">Transferase</keyword>
<proteinExistence type="predicted"/>
<evidence type="ECO:0000256" key="5">
    <source>
        <dbReference type="ARBA" id="ARBA00022777"/>
    </source>
</evidence>
<dbReference type="FunFam" id="3.30.200.20:FF:000163">
    <property type="entry name" value="SRSF protein kinase 2 isoform X1"/>
    <property type="match status" value="1"/>
</dbReference>
<dbReference type="GO" id="GO:0005737">
    <property type="term" value="C:cytoplasm"/>
    <property type="evidence" value="ECO:0007669"/>
    <property type="project" value="TreeGrafter"/>
</dbReference>
<evidence type="ECO:0000256" key="9">
    <source>
        <dbReference type="PROSITE-ProRule" id="PRU10141"/>
    </source>
</evidence>